<dbReference type="AlphaFoldDB" id="A4C3R1"/>
<gene>
    <name evidence="1" type="ORF">PTD2_01451</name>
</gene>
<comment type="caution">
    <text evidence="1">The sequence shown here is derived from an EMBL/GenBank/DDBJ whole genome shotgun (WGS) entry which is preliminary data.</text>
</comment>
<name>A4C3R1_9GAMM</name>
<dbReference type="HOGENOM" id="CLU_2900895_0_0_6"/>
<organism evidence="1 2">
    <name type="scientific">Pseudoalteromonas tunicata D2</name>
    <dbReference type="NCBI Taxonomy" id="87626"/>
    <lineage>
        <taxon>Bacteria</taxon>
        <taxon>Pseudomonadati</taxon>
        <taxon>Pseudomonadota</taxon>
        <taxon>Gammaproteobacteria</taxon>
        <taxon>Alteromonadales</taxon>
        <taxon>Pseudoalteromonadaceae</taxon>
        <taxon>Pseudoalteromonas</taxon>
    </lineage>
</organism>
<evidence type="ECO:0000313" key="2">
    <source>
        <dbReference type="Proteomes" id="UP000006201"/>
    </source>
</evidence>
<evidence type="ECO:0000313" key="1">
    <source>
        <dbReference type="EMBL" id="EAR30193.1"/>
    </source>
</evidence>
<dbReference type="Proteomes" id="UP000006201">
    <property type="component" value="Unassembled WGS sequence"/>
</dbReference>
<reference evidence="1 2" key="1">
    <citation type="submission" date="2006-02" db="EMBL/GenBank/DDBJ databases">
        <authorList>
            <person name="Moran M.A."/>
            <person name="Kjelleberg S."/>
            <person name="Egan S."/>
            <person name="Saunders N."/>
            <person name="Thomas T."/>
            <person name="Ferriera S."/>
            <person name="Johnson J."/>
            <person name="Kravitz S."/>
            <person name="Halpern A."/>
            <person name="Remington K."/>
            <person name="Beeson K."/>
            <person name="Tran B."/>
            <person name="Rogers Y.-H."/>
            <person name="Friedman R."/>
            <person name="Venter J.C."/>
        </authorList>
    </citation>
    <scope>NUCLEOTIDE SEQUENCE [LARGE SCALE GENOMIC DNA]</scope>
    <source>
        <strain evidence="1 2">D2</strain>
    </source>
</reference>
<protein>
    <submittedName>
        <fullName evidence="1">Uncharacterized protein</fullName>
    </submittedName>
</protein>
<keyword evidence="2" id="KW-1185">Reference proteome</keyword>
<dbReference type="EMBL" id="AAOH01000001">
    <property type="protein sequence ID" value="EAR30193.1"/>
    <property type="molecule type" value="Genomic_DNA"/>
</dbReference>
<sequence length="62" mass="6668">MLTIPPLSRPKNKQLMPVLLLSSHQLIICRIQRDVGGAESVQRGISASLSLNAVASTTMVLI</sequence>
<proteinExistence type="predicted"/>
<accession>A4C3R1</accession>